<feature type="transmembrane region" description="Helical" evidence="1">
    <location>
        <begin position="49"/>
        <end position="68"/>
    </location>
</feature>
<evidence type="ECO:0000313" key="2">
    <source>
        <dbReference type="EMBL" id="OIQ74338.1"/>
    </source>
</evidence>
<gene>
    <name evidence="2" type="ORF">GALL_440060</name>
</gene>
<dbReference type="EMBL" id="MLJW01002541">
    <property type="protein sequence ID" value="OIQ74338.1"/>
    <property type="molecule type" value="Genomic_DNA"/>
</dbReference>
<keyword evidence="1" id="KW-1133">Transmembrane helix</keyword>
<keyword evidence="1" id="KW-0472">Membrane</keyword>
<organism evidence="2">
    <name type="scientific">mine drainage metagenome</name>
    <dbReference type="NCBI Taxonomy" id="410659"/>
    <lineage>
        <taxon>unclassified sequences</taxon>
        <taxon>metagenomes</taxon>
        <taxon>ecological metagenomes</taxon>
    </lineage>
</organism>
<feature type="transmembrane region" description="Helical" evidence="1">
    <location>
        <begin position="9"/>
        <end position="29"/>
    </location>
</feature>
<proteinExistence type="predicted"/>
<accession>A0A1J5PT83</accession>
<protein>
    <submittedName>
        <fullName evidence="2">Uncharacterized protein</fullName>
    </submittedName>
</protein>
<sequence length="77" mass="8174">MDKVKLRPLLIAFGMGRVVSYSIYVSGAHALQATSLGALFEKYLTSPQAIIVEVALVIGLVALGNIDWAKRANGTGK</sequence>
<keyword evidence="1" id="KW-0812">Transmembrane</keyword>
<name>A0A1J5PT83_9ZZZZ</name>
<reference evidence="2" key="1">
    <citation type="submission" date="2016-10" db="EMBL/GenBank/DDBJ databases">
        <title>Sequence of Gallionella enrichment culture.</title>
        <authorList>
            <person name="Poehlein A."/>
            <person name="Muehling M."/>
            <person name="Daniel R."/>
        </authorList>
    </citation>
    <scope>NUCLEOTIDE SEQUENCE</scope>
</reference>
<dbReference type="AlphaFoldDB" id="A0A1J5PT83"/>
<evidence type="ECO:0000256" key="1">
    <source>
        <dbReference type="SAM" id="Phobius"/>
    </source>
</evidence>
<comment type="caution">
    <text evidence="2">The sequence shown here is derived from an EMBL/GenBank/DDBJ whole genome shotgun (WGS) entry which is preliminary data.</text>
</comment>